<dbReference type="EMBL" id="JBJQOH010000006">
    <property type="protein sequence ID" value="KAL3685661.1"/>
    <property type="molecule type" value="Genomic_DNA"/>
</dbReference>
<gene>
    <name evidence="4" type="ORF">R1sor_003683</name>
</gene>
<organism evidence="4 5">
    <name type="scientific">Riccia sorocarpa</name>
    <dbReference type="NCBI Taxonomy" id="122646"/>
    <lineage>
        <taxon>Eukaryota</taxon>
        <taxon>Viridiplantae</taxon>
        <taxon>Streptophyta</taxon>
        <taxon>Embryophyta</taxon>
        <taxon>Marchantiophyta</taxon>
        <taxon>Marchantiopsida</taxon>
        <taxon>Marchantiidae</taxon>
        <taxon>Marchantiales</taxon>
        <taxon>Ricciaceae</taxon>
        <taxon>Riccia</taxon>
    </lineage>
</organism>
<comment type="similarity">
    <text evidence="1">Belongs to the WAPL family.</text>
</comment>
<feature type="compositionally biased region" description="Basic and acidic residues" evidence="2">
    <location>
        <begin position="675"/>
        <end position="692"/>
    </location>
</feature>
<feature type="compositionally biased region" description="Basic residues" evidence="2">
    <location>
        <begin position="1"/>
        <end position="12"/>
    </location>
</feature>
<feature type="compositionally biased region" description="Basic and acidic residues" evidence="2">
    <location>
        <begin position="129"/>
        <end position="139"/>
    </location>
</feature>
<protein>
    <recommendedName>
        <fullName evidence="3">Wings apart-like protein C-terminal domain-containing protein</fullName>
    </recommendedName>
</protein>
<feature type="region of interest" description="Disordered" evidence="2">
    <location>
        <begin position="665"/>
        <end position="697"/>
    </location>
</feature>
<dbReference type="InterPro" id="IPR022771">
    <property type="entry name" value="WAPL_C"/>
</dbReference>
<dbReference type="PANTHER" id="PTHR22100">
    <property type="entry name" value="WINGS APART-LIKE PROTEIN HOMOLOG"/>
    <property type="match status" value="1"/>
</dbReference>
<feature type="region of interest" description="Disordered" evidence="2">
    <location>
        <begin position="709"/>
        <end position="762"/>
    </location>
</feature>
<feature type="region of interest" description="Disordered" evidence="2">
    <location>
        <begin position="1"/>
        <end position="146"/>
    </location>
</feature>
<dbReference type="InterPro" id="IPR000225">
    <property type="entry name" value="Armadillo"/>
</dbReference>
<evidence type="ECO:0000313" key="4">
    <source>
        <dbReference type="EMBL" id="KAL3685661.1"/>
    </source>
</evidence>
<accession>A0ABD3H6D6</accession>
<dbReference type="Pfam" id="PF07814">
    <property type="entry name" value="WAPL"/>
    <property type="match status" value="1"/>
</dbReference>
<feature type="compositionally biased region" description="Basic and acidic residues" evidence="2">
    <location>
        <begin position="91"/>
        <end position="103"/>
    </location>
</feature>
<dbReference type="AlphaFoldDB" id="A0ABD3H6D6"/>
<proteinExistence type="inferred from homology"/>
<feature type="compositionally biased region" description="Acidic residues" evidence="2">
    <location>
        <begin position="718"/>
        <end position="730"/>
    </location>
</feature>
<dbReference type="Proteomes" id="UP001633002">
    <property type="component" value="Unassembled WGS sequence"/>
</dbReference>
<evidence type="ECO:0000256" key="1">
    <source>
        <dbReference type="ARBA" id="ARBA00006854"/>
    </source>
</evidence>
<evidence type="ECO:0000259" key="3">
    <source>
        <dbReference type="Pfam" id="PF07814"/>
    </source>
</evidence>
<keyword evidence="5" id="KW-1185">Reference proteome</keyword>
<feature type="compositionally biased region" description="Low complexity" evidence="2">
    <location>
        <begin position="42"/>
        <end position="52"/>
    </location>
</feature>
<feature type="region of interest" description="Disordered" evidence="2">
    <location>
        <begin position="532"/>
        <end position="551"/>
    </location>
</feature>
<dbReference type="PANTHER" id="PTHR22100:SF13">
    <property type="entry name" value="WINGS APART-LIKE PROTEIN HOMOLOG"/>
    <property type="match status" value="1"/>
</dbReference>
<dbReference type="Gene3D" id="1.25.10.10">
    <property type="entry name" value="Leucine-rich Repeat Variant"/>
    <property type="match status" value="2"/>
</dbReference>
<dbReference type="InterPro" id="IPR016024">
    <property type="entry name" value="ARM-type_fold"/>
</dbReference>
<sequence>MIVRTYQRRNRSSRSLSENGDAFGDGVGSSQESIWSEPPPYSFSSSQESCWSQPDHGSSRSRLLSRFSQEEDFGGDALSGFSSRPPLGRTLSERPKKKEEGKPVRSKLRKAQSDLPLFLSGSKNGSSRKRLDLHSKDCPENGGASSSSIWVDAANKGSVWGLSAPPTSTLLEAQESGEMMEHVDEANFAMDGLKLEQPVRVQRASLTSLLSLCGSVHQRRLLRTRGMAKPLIDAIVALPTDDAALSLAAAAVLFFLASDSQDEDLLDSPACVRFLMKLLGTSPSEPVVKKSLTALGSRLAALSKTTLQKSNSVLHLSADRGGAAVVAKIRALFKSSPEHSPGSPLSHEENGMLPGEEINSKWLALLTLEKACLSTVVLEDSNAENVRKIGGQFKERLRELGGLDAICELAAGCLVNLMEALKAKDGEILENVDLVALEKSEKSGGVGLLLRCLRVMENVTFLSEKNQTHLLELKLPKGKAYGGESFIGLTVNVINTLSELYQRQKQTQKRDPMLPSQTNRFIAGKKLTRLSEDKESVSASKDGKQRLDSELSVSRVPSSSWQSEESTQRLEFCGSEKIIASVRTFQRRKSPKLLSSSSQEMEVSETSQAICRVSVDCRVEQSRVTTAVPSVDRGSDRASKTFLKRKVFQTKFEIHQKSASLAEATELSTQTEVGVESKERSARQGVSSHEDSQDPFAFDEFDEIMKAEQKRKPAGFEDSQDPFALDDMEIDLNVKKDGRKKPRRGQPSIPVAQVKKRGSDRTSLEVASLAKAPDAEKATFRPQVEDQSSRSEGVIGDCLLSGVKVLMNLTNNNSVGCQQVAECGGLKALSSLLIAHYPWPKASDLKADDGKQVFQNGDTENEPREADHDLDIVVTVLGVLCNLVEKDTLNRTRLASLKLQVPHNVASTKEGELWQASGMVALLCSLFLTKQGAGEAAAEAENKRMMEMDEDATVKQGQAEAEDMIVEAYTALLLAFLSKESERSRMAIAKQLPDEDLRILVPVLDRFVAFHLQLNMLAPETHAVVRDVIDWCKQPISSRPAT</sequence>
<dbReference type="SMART" id="SM00185">
    <property type="entry name" value="ARM"/>
    <property type="match status" value="2"/>
</dbReference>
<evidence type="ECO:0000313" key="5">
    <source>
        <dbReference type="Proteomes" id="UP001633002"/>
    </source>
</evidence>
<dbReference type="InterPro" id="IPR011989">
    <property type="entry name" value="ARM-like"/>
</dbReference>
<comment type="caution">
    <text evidence="4">The sequence shown here is derived from an EMBL/GenBank/DDBJ whole genome shotgun (WGS) entry which is preliminary data.</text>
</comment>
<reference evidence="4 5" key="1">
    <citation type="submission" date="2024-09" db="EMBL/GenBank/DDBJ databases">
        <title>Chromosome-scale assembly of Riccia sorocarpa.</title>
        <authorList>
            <person name="Paukszto L."/>
        </authorList>
    </citation>
    <scope>NUCLEOTIDE SEQUENCE [LARGE SCALE GENOMIC DNA]</scope>
    <source>
        <strain evidence="4">LP-2024</strain>
        <tissue evidence="4">Aerial parts of the thallus</tissue>
    </source>
</reference>
<feature type="compositionally biased region" description="Basic and acidic residues" evidence="2">
    <location>
        <begin position="532"/>
        <end position="549"/>
    </location>
</feature>
<name>A0ABD3H6D6_9MARC</name>
<feature type="domain" description="Wings apart-like protein C-terminal" evidence="3">
    <location>
        <begin position="168"/>
        <end position="822"/>
    </location>
</feature>
<evidence type="ECO:0000256" key="2">
    <source>
        <dbReference type="SAM" id="MobiDB-lite"/>
    </source>
</evidence>
<dbReference type="InterPro" id="IPR039874">
    <property type="entry name" value="WAPL"/>
</dbReference>
<dbReference type="SUPFAM" id="SSF48371">
    <property type="entry name" value="ARM repeat"/>
    <property type="match status" value="1"/>
</dbReference>